<organism evidence="1 2">
    <name type="scientific">Cognatilysobacter xinjiangensis</name>
    <dbReference type="NCBI Taxonomy" id="546892"/>
    <lineage>
        <taxon>Bacteria</taxon>
        <taxon>Pseudomonadati</taxon>
        <taxon>Pseudomonadota</taxon>
        <taxon>Gammaproteobacteria</taxon>
        <taxon>Lysobacterales</taxon>
        <taxon>Lysobacteraceae</taxon>
        <taxon>Cognatilysobacter</taxon>
    </lineage>
</organism>
<protein>
    <recommendedName>
        <fullName evidence="3">Sulfotransferase family protein</fullName>
    </recommendedName>
</protein>
<proteinExistence type="predicted"/>
<gene>
    <name evidence="1" type="ORF">GCM10008101_26410</name>
</gene>
<dbReference type="Gene3D" id="3.40.50.300">
    <property type="entry name" value="P-loop containing nucleotide triphosphate hydrolases"/>
    <property type="match status" value="1"/>
</dbReference>
<dbReference type="EMBL" id="BMXY01000004">
    <property type="protein sequence ID" value="GGZ70778.1"/>
    <property type="molecule type" value="Genomic_DNA"/>
</dbReference>
<dbReference type="Proteomes" id="UP000643403">
    <property type="component" value="Unassembled WGS sequence"/>
</dbReference>
<dbReference type="RefSeq" id="WP_189450754.1">
    <property type="nucleotide sequence ID" value="NZ_BMXY01000004.1"/>
</dbReference>
<name>A0ABQ3CAU0_9GAMM</name>
<evidence type="ECO:0000313" key="1">
    <source>
        <dbReference type="EMBL" id="GGZ70778.1"/>
    </source>
</evidence>
<dbReference type="SUPFAM" id="SSF52540">
    <property type="entry name" value="P-loop containing nucleoside triphosphate hydrolases"/>
    <property type="match status" value="1"/>
</dbReference>
<reference evidence="2" key="1">
    <citation type="journal article" date="2019" name="Int. J. Syst. Evol. Microbiol.">
        <title>The Global Catalogue of Microorganisms (GCM) 10K type strain sequencing project: providing services to taxonomists for standard genome sequencing and annotation.</title>
        <authorList>
            <consortium name="The Broad Institute Genomics Platform"/>
            <consortium name="The Broad Institute Genome Sequencing Center for Infectious Disease"/>
            <person name="Wu L."/>
            <person name="Ma J."/>
        </authorList>
    </citation>
    <scope>NUCLEOTIDE SEQUENCE [LARGE SCALE GENOMIC DNA]</scope>
    <source>
        <strain evidence="2">KCTC 22558</strain>
    </source>
</reference>
<dbReference type="InterPro" id="IPR027417">
    <property type="entry name" value="P-loop_NTPase"/>
</dbReference>
<evidence type="ECO:0000313" key="2">
    <source>
        <dbReference type="Proteomes" id="UP000643403"/>
    </source>
</evidence>
<sequence>MNLPPRNLALTGIPRSGTTLCCHLLSQCPSTVALFEPMAVSTLPGDRAAAIREVEHYFGQVREQIRSTATAPSKQVDGRVPDNPFSGTAADSRRRLVVEEGTIKVDVAGADYLLVIKHNAAFTALLPELGNAVPVIAIVRNPVAALASWTSVDLPVREGRAPAGESLDPELRDRISALPTVLERQIVLLDWFFERFSRLDPARVLRYEDIVSSHGEALFTVAGSRPGHVPRLASRNRPGGDTGVPTAAITKLMSGSRAWERWYTTREIEEQYCSVDAAE</sequence>
<accession>A0ABQ3CAU0</accession>
<keyword evidence="2" id="KW-1185">Reference proteome</keyword>
<comment type="caution">
    <text evidence="1">The sequence shown here is derived from an EMBL/GenBank/DDBJ whole genome shotgun (WGS) entry which is preliminary data.</text>
</comment>
<evidence type="ECO:0008006" key="3">
    <source>
        <dbReference type="Google" id="ProtNLM"/>
    </source>
</evidence>